<dbReference type="AlphaFoldDB" id="I4FUE6"/>
<sequence>MIKKLLAKNKIVQRVKAVKDLFLEKLDSLSHVQLEQIQKLEKLEKLNQLDPLDFKVEQLNNSTEQIRQENAETKRKADLSLENQAFLLKFSVDIIKNMQVLTEKLQTNHSESQKQHQLTLDTFQKIASQSQKQHELTLDTFQKIASQSQKQHESTLDTFQKIASDVRLDSQKHSDTIIDSFQRIYEAYQQQSDAVFGTIQKIQENLQQISEDNRQIFEDIHSQKYKVIIDQKYFQDLDIELMTYLYSYLPHRLAVDIGANRGDVSSRLLQVGYQVYAFEPFPAVIDKLKNRLGDHPNFRLFPFALGSENQTQELHIATDETPDNTYQDASFYSSLTKHSLSEGLVFTDTIPVTVKTLASLHDGEELPKDIGLVKIDTEGFDLEVIKGMGNYRYPVVVAEFWDKNFPFGRSGAMNQLPDLVKAMKERDYHWHLVIYRIWGSSDVSYYCNSAYSLDNSWGNVFFFQDYQVFHQALLWSASVMPATYFSA</sequence>
<dbReference type="SUPFAM" id="SSF53335">
    <property type="entry name" value="S-adenosyl-L-methionine-dependent methyltransferases"/>
    <property type="match status" value="1"/>
</dbReference>
<evidence type="ECO:0000313" key="2">
    <source>
        <dbReference type="EMBL" id="CCH99271.1"/>
    </source>
</evidence>
<dbReference type="HOGENOM" id="CLU_603837_0_0_3"/>
<dbReference type="Gene3D" id="3.40.50.150">
    <property type="entry name" value="Vaccinia Virus protein VP39"/>
    <property type="match status" value="1"/>
</dbReference>
<accession>I4FUE6</accession>
<dbReference type="RefSeq" id="WP_002762541.1">
    <property type="nucleotide sequence ID" value="NZ_HE972755.1"/>
</dbReference>
<organism evidence="2 3">
    <name type="scientific">Microcystis aeruginosa PCC 9717</name>
    <dbReference type="NCBI Taxonomy" id="1160286"/>
    <lineage>
        <taxon>Bacteria</taxon>
        <taxon>Bacillati</taxon>
        <taxon>Cyanobacteriota</taxon>
        <taxon>Cyanophyceae</taxon>
        <taxon>Oscillatoriophycideae</taxon>
        <taxon>Chroococcales</taxon>
        <taxon>Microcystaceae</taxon>
        <taxon>Microcystis</taxon>
    </lineage>
</organism>
<evidence type="ECO:0000259" key="1">
    <source>
        <dbReference type="Pfam" id="PF05050"/>
    </source>
</evidence>
<dbReference type="InterPro" id="IPR052514">
    <property type="entry name" value="SAM-dependent_MTase"/>
</dbReference>
<feature type="domain" description="Methyltransferase FkbM" evidence="1">
    <location>
        <begin position="256"/>
        <end position="391"/>
    </location>
</feature>
<proteinExistence type="predicted"/>
<evidence type="ECO:0000313" key="3">
    <source>
        <dbReference type="Proteomes" id="UP000003172"/>
    </source>
</evidence>
<dbReference type="InterPro" id="IPR006342">
    <property type="entry name" value="FkbM_mtfrase"/>
</dbReference>
<dbReference type="PANTHER" id="PTHR34203:SF15">
    <property type="entry name" value="SLL1173 PROTEIN"/>
    <property type="match status" value="1"/>
</dbReference>
<name>I4FUE6_MICAE</name>
<protein>
    <submittedName>
        <fullName evidence="2">Similar to tr|Q55375|Q55375</fullName>
    </submittedName>
</protein>
<dbReference type="EMBL" id="CAII01000559">
    <property type="protein sequence ID" value="CCH99271.1"/>
    <property type="molecule type" value="Genomic_DNA"/>
</dbReference>
<dbReference type="Proteomes" id="UP000003172">
    <property type="component" value="Unassembled WGS sequence"/>
</dbReference>
<gene>
    <name evidence="2" type="ORF">MICAB_6010003</name>
</gene>
<reference evidence="2 3" key="1">
    <citation type="submission" date="2012-04" db="EMBL/GenBank/DDBJ databases">
        <authorList>
            <person name="Genoscope - CEA"/>
        </authorList>
    </citation>
    <scope>NUCLEOTIDE SEQUENCE [LARGE SCALE GENOMIC DNA]</scope>
    <source>
        <strain evidence="2 3">9717</strain>
    </source>
</reference>
<dbReference type="NCBIfam" id="TIGR01444">
    <property type="entry name" value="fkbM_fam"/>
    <property type="match status" value="1"/>
</dbReference>
<comment type="caution">
    <text evidence="2">The sequence shown here is derived from an EMBL/GenBank/DDBJ whole genome shotgun (WGS) entry which is preliminary data.</text>
</comment>
<dbReference type="InterPro" id="IPR029063">
    <property type="entry name" value="SAM-dependent_MTases_sf"/>
</dbReference>
<dbReference type="Pfam" id="PF05050">
    <property type="entry name" value="Methyltransf_21"/>
    <property type="match status" value="1"/>
</dbReference>
<dbReference type="PANTHER" id="PTHR34203">
    <property type="entry name" value="METHYLTRANSFERASE, FKBM FAMILY PROTEIN"/>
    <property type="match status" value="1"/>
</dbReference>